<dbReference type="InterPro" id="IPR024983">
    <property type="entry name" value="CHAT_dom"/>
</dbReference>
<feature type="domain" description="CHAT" evidence="1">
    <location>
        <begin position="380"/>
        <end position="662"/>
    </location>
</feature>
<dbReference type="AlphaFoldDB" id="A0A0K6GDF5"/>
<name>A0A0K6GDF5_9AGAM</name>
<dbReference type="Pfam" id="PF12770">
    <property type="entry name" value="CHAT"/>
    <property type="match status" value="1"/>
</dbReference>
<sequence>MSYALRYHLLREYADLEQAIEYRTQALNFTPPGHPDLAHHHRNLGISYADRYLWLDDLADLEKALENSTRALELTPDSHPQLSRQHFTHALHLFYHSRRTGDLSHLNASLESFRTASQAFTASPRDKFNYALRWANMASEYKVLNPMEAYQTTIDLLPEFVWLGATTNQRYQDLSSLQNLAVQACLAAIECSSYSIALEWLECARCVVWSQSVMLRAPLDELHASHPLIATRLRTVADELHSSGFEAQAIVPVNIRMCTPEQAGQERRRLANEFHNLLAQIRHLPGFEDFLQPVKAKMLMGSALHGPVVVLNCYSAKCDALLILPGHDSISHLPLSDFTEEKAKKARSDLDSSLKYQRIRERGVRVLGKSAPEDRFESVLAVLWTDIVKPVLAYLGYMRDVSGSHLPHITWCPTGTLSFLPLHAAGDYSQPHTRIFDYVVSSYTPTLTALLGSTPRSLEPGSRVLAIGQAITPGHNPLPGTTKELAHVKQHAQTRTNVEYSQLIDAEATMATVLDAMEQHDWVHLACHAHQNVNDPTKSGFYLHDGILDLSAINRKSFKNKGLAFLSACQTATGDEKLPDEAIHLASGMLMAGYPSVIATMWSVVDQDAPFVADKVYAQLMKDGKLEDGETGRALHNAIAGLREQVGEKEFGRWVPYIHIGS</sequence>
<dbReference type="EMBL" id="CYGV01001729">
    <property type="protein sequence ID" value="CUA76642.1"/>
    <property type="molecule type" value="Genomic_DNA"/>
</dbReference>
<dbReference type="Gene3D" id="1.25.40.10">
    <property type="entry name" value="Tetratricopeptide repeat domain"/>
    <property type="match status" value="1"/>
</dbReference>
<reference evidence="2 3" key="1">
    <citation type="submission" date="2015-07" db="EMBL/GenBank/DDBJ databases">
        <authorList>
            <person name="Noorani M."/>
        </authorList>
    </citation>
    <scope>NUCLEOTIDE SEQUENCE [LARGE SCALE GENOMIC DNA]</scope>
    <source>
        <strain evidence="2">BBA 69670</strain>
    </source>
</reference>
<organism evidence="2 3">
    <name type="scientific">Rhizoctonia solani</name>
    <dbReference type="NCBI Taxonomy" id="456999"/>
    <lineage>
        <taxon>Eukaryota</taxon>
        <taxon>Fungi</taxon>
        <taxon>Dikarya</taxon>
        <taxon>Basidiomycota</taxon>
        <taxon>Agaricomycotina</taxon>
        <taxon>Agaricomycetes</taxon>
        <taxon>Cantharellales</taxon>
        <taxon>Ceratobasidiaceae</taxon>
        <taxon>Rhizoctonia</taxon>
    </lineage>
</organism>
<evidence type="ECO:0000313" key="2">
    <source>
        <dbReference type="EMBL" id="CUA76642.1"/>
    </source>
</evidence>
<protein>
    <submittedName>
        <fullName evidence="2">BAI1-associated protein 3</fullName>
    </submittedName>
</protein>
<proteinExistence type="predicted"/>
<gene>
    <name evidence="2" type="ORF">RSOLAG22IIIB_12426</name>
</gene>
<evidence type="ECO:0000313" key="3">
    <source>
        <dbReference type="Proteomes" id="UP000044841"/>
    </source>
</evidence>
<accession>A0A0K6GDF5</accession>
<dbReference type="InterPro" id="IPR011990">
    <property type="entry name" value="TPR-like_helical_dom_sf"/>
</dbReference>
<dbReference type="Proteomes" id="UP000044841">
    <property type="component" value="Unassembled WGS sequence"/>
</dbReference>
<evidence type="ECO:0000259" key="1">
    <source>
        <dbReference type="Pfam" id="PF12770"/>
    </source>
</evidence>
<keyword evidence="3" id="KW-1185">Reference proteome</keyword>
<dbReference type="SUPFAM" id="SSF48452">
    <property type="entry name" value="TPR-like"/>
    <property type="match status" value="1"/>
</dbReference>